<gene>
    <name evidence="5" type="ORF">KVV02_006283</name>
</gene>
<dbReference type="EMBL" id="JAIFTL010000084">
    <property type="protein sequence ID" value="KAG9323917.1"/>
    <property type="molecule type" value="Genomic_DNA"/>
</dbReference>
<dbReference type="GO" id="GO:0005768">
    <property type="term" value="C:endosome"/>
    <property type="evidence" value="ECO:0007669"/>
    <property type="project" value="TreeGrafter"/>
</dbReference>
<organism evidence="5 6">
    <name type="scientific">Mortierella alpina</name>
    <name type="common">Oleaginous fungus</name>
    <name type="synonym">Mortierella renispora</name>
    <dbReference type="NCBI Taxonomy" id="64518"/>
    <lineage>
        <taxon>Eukaryota</taxon>
        <taxon>Fungi</taxon>
        <taxon>Fungi incertae sedis</taxon>
        <taxon>Mucoromycota</taxon>
        <taxon>Mortierellomycotina</taxon>
        <taxon>Mortierellomycetes</taxon>
        <taxon>Mortierellales</taxon>
        <taxon>Mortierellaceae</taxon>
        <taxon>Mortierella</taxon>
    </lineage>
</organism>
<dbReference type="AlphaFoldDB" id="A0A9P8CXY8"/>
<dbReference type="GO" id="GO:0035493">
    <property type="term" value="P:SNARE complex assembly"/>
    <property type="evidence" value="ECO:0007669"/>
    <property type="project" value="TreeGrafter"/>
</dbReference>
<keyword evidence="3" id="KW-0175">Coiled coil</keyword>
<evidence type="ECO:0000313" key="5">
    <source>
        <dbReference type="EMBL" id="KAG9323917.1"/>
    </source>
</evidence>
<comment type="similarity">
    <text evidence="1">Belongs to the ATG14 family.</text>
</comment>
<dbReference type="Pfam" id="PF10186">
    <property type="entry name" value="ATG14"/>
    <property type="match status" value="1"/>
</dbReference>
<feature type="compositionally biased region" description="Low complexity" evidence="4">
    <location>
        <begin position="162"/>
        <end position="184"/>
    </location>
</feature>
<feature type="region of interest" description="Disordered" evidence="4">
    <location>
        <begin position="790"/>
        <end position="862"/>
    </location>
</feature>
<feature type="region of interest" description="Disordered" evidence="4">
    <location>
        <begin position="65"/>
        <end position="105"/>
    </location>
</feature>
<protein>
    <recommendedName>
        <fullName evidence="2">Autophagy-related protein 14</fullName>
    </recommendedName>
</protein>
<feature type="compositionally biased region" description="Basic and acidic residues" evidence="4">
    <location>
        <begin position="1072"/>
        <end position="1087"/>
    </location>
</feature>
<feature type="compositionally biased region" description="Basic and acidic residues" evidence="4">
    <location>
        <begin position="934"/>
        <end position="943"/>
    </location>
</feature>
<feature type="compositionally biased region" description="Low complexity" evidence="4">
    <location>
        <begin position="963"/>
        <end position="972"/>
    </location>
</feature>
<dbReference type="GO" id="GO:0000149">
    <property type="term" value="F:SNARE binding"/>
    <property type="evidence" value="ECO:0007669"/>
    <property type="project" value="TreeGrafter"/>
</dbReference>
<evidence type="ECO:0000256" key="2">
    <source>
        <dbReference type="ARBA" id="ARBA00013807"/>
    </source>
</evidence>
<reference evidence="5" key="1">
    <citation type="submission" date="2021-07" db="EMBL/GenBank/DDBJ databases">
        <title>Draft genome of Mortierella alpina, strain LL118, isolated from an aspen leaf litter sample.</title>
        <authorList>
            <person name="Yang S."/>
            <person name="Vinatzer B.A."/>
        </authorList>
    </citation>
    <scope>NUCLEOTIDE SEQUENCE</scope>
    <source>
        <strain evidence="5">LL118</strain>
    </source>
</reference>
<accession>A0A9P8CXY8</accession>
<evidence type="ECO:0000313" key="6">
    <source>
        <dbReference type="Proteomes" id="UP000717515"/>
    </source>
</evidence>
<evidence type="ECO:0000256" key="4">
    <source>
        <dbReference type="SAM" id="MobiDB-lite"/>
    </source>
</evidence>
<name>A0A9P8CXY8_MORAP</name>
<dbReference type="InterPro" id="IPR018791">
    <property type="entry name" value="UV_resistance/autophagy_Atg14"/>
</dbReference>
<evidence type="ECO:0000256" key="3">
    <source>
        <dbReference type="ARBA" id="ARBA00023054"/>
    </source>
</evidence>
<feature type="region of interest" description="Disordered" evidence="4">
    <location>
        <begin position="737"/>
        <end position="774"/>
    </location>
</feature>
<feature type="region of interest" description="Disordered" evidence="4">
    <location>
        <begin position="893"/>
        <end position="972"/>
    </location>
</feature>
<dbReference type="GO" id="GO:0000323">
    <property type="term" value="C:lytic vacuole"/>
    <property type="evidence" value="ECO:0007669"/>
    <property type="project" value="TreeGrafter"/>
</dbReference>
<feature type="compositionally biased region" description="Polar residues" evidence="4">
    <location>
        <begin position="185"/>
        <end position="194"/>
    </location>
</feature>
<feature type="compositionally biased region" description="Low complexity" evidence="4">
    <location>
        <begin position="87"/>
        <end position="102"/>
    </location>
</feature>
<feature type="compositionally biased region" description="Low complexity" evidence="4">
    <location>
        <begin position="66"/>
        <end position="75"/>
    </location>
</feature>
<dbReference type="Proteomes" id="UP000717515">
    <property type="component" value="Unassembled WGS sequence"/>
</dbReference>
<sequence length="1155" mass="127666">MDMSQARQKQRHGLEPTQRRVRHIKCILARNLTFAQNANQRTLASALLHHPSQYSQGNTGYYNLANSSTTSNSNSFRPLPHHQHTRSATPSLDLPSSASSPTRSYFRSPWKGYQYGIPKVRGPGSDTGSTSAVSESGRGASSVIREPIARLSAGLKATVFSGGTSAESGYTSESGSTSGKGATSVLGTTPSTSKSRLRNSMEVLSRSSVSNRQKLPQEELSIGRHSLDASSSVPSTPPPSLPARDKYFSPGEEIVPRFAKDLTEEITGGLPTFGSDSEKDSRMPPFVTKARSQSKPVLLDTYFTFHSPSNDDVIYTSDTVAGSNNPSYSPLEEHRFLDPTKRRSSSVVIRIWAGYCGSEYFNLLEWRVDLCCLRYIGKELRDLPAGLPNNTILFGFESGFYTAPDEDDMLDHPHTTAQEPLASIPGVSLKRSYTYECVMRLNNLHECIADTRESRNEIKRNIEAALVKENAPMIMQKRRGECTERLWHLQRQVGHELNVLEQAQHRASTLRQEHAARRKALAESRDRGQTQEMYLEENLINLAKNKESLFHVLREFSTKRTELIATLFTIFPITGSDKDSKPLKICNVPLPNSDYTGLDDEVVAVALGFACHLVTMLAHYLSVPLRYPLTPMGSRAFVLDPVSLLVGPKEFPLFGKGQDRLRFEYGVFLLNKDIEQLMNAYGRQFMDLRRTLPNLRDLMETLITKKQRQDRIEPERRNEHFIMSRDQHEFERGLNTGVEGTCLGESGSAGSGSQPGHERQTSSTRLNPGDHSLLAREYDPVDGEYVLILDNTPVRSPRSPRDATGSDVSPPDRISPRNIPTSPRGVQLAHERMRSGLQHDYSSSLSLSSTATDDNEDGQCADHPAFRDWASVAPEPVRDAPCETNLDTTAQSVVTPQVESDAPKSLSSPFNSKISKHSLDNDLEPSHISNSNRDNSRPSRDSLTEGSVSEKSSPELHGHIGKTSSSSTFSSSSQILPTHLSKLGLNVVSGALDQLHDTDGAIGKEVVDVVEDGQDLTILTHSSLKSMPSNFSTARKEHTEGHAEERIRQGPPRVNSLAESRLQQEQQYEQENLEKREQQVSFEEGRRPTGLPPTDSLEGAFSDPGQAQKQRGTRLSNRVIMTGNEAGRTKSEEMVYSQLQPSTPTATSGVLEASG</sequence>
<feature type="compositionally biased region" description="Polar residues" evidence="4">
    <location>
        <begin position="1137"/>
        <end position="1148"/>
    </location>
</feature>
<feature type="region of interest" description="Disordered" evidence="4">
    <location>
        <begin position="117"/>
        <end position="141"/>
    </location>
</feature>
<dbReference type="PANTHER" id="PTHR15157">
    <property type="entry name" value="UV RADIATION RESISTANCE-ASSOCIATED GENE PROTEIN"/>
    <property type="match status" value="1"/>
</dbReference>
<feature type="compositionally biased region" description="Polar residues" evidence="4">
    <location>
        <begin position="205"/>
        <end position="214"/>
    </location>
</feature>
<feature type="compositionally biased region" description="Basic and acidic residues" evidence="4">
    <location>
        <begin position="215"/>
        <end position="227"/>
    </location>
</feature>
<proteinExistence type="inferred from homology"/>
<dbReference type="GO" id="GO:0032991">
    <property type="term" value="C:protein-containing complex"/>
    <property type="evidence" value="ECO:0007669"/>
    <property type="project" value="UniProtKB-ARBA"/>
</dbReference>
<feature type="region of interest" description="Disordered" evidence="4">
    <location>
        <begin position="1028"/>
        <end position="1155"/>
    </location>
</feature>
<evidence type="ECO:0000256" key="1">
    <source>
        <dbReference type="ARBA" id="ARBA00009574"/>
    </source>
</evidence>
<comment type="caution">
    <text evidence="5">The sequence shown here is derived from an EMBL/GenBank/DDBJ whole genome shotgun (WGS) entry which is preliminary data.</text>
</comment>
<feature type="compositionally biased region" description="Polar residues" evidence="4">
    <location>
        <begin position="1105"/>
        <end position="1116"/>
    </location>
</feature>
<dbReference type="PANTHER" id="PTHR15157:SF5">
    <property type="entry name" value="UV RADIATION RESISTANCE-ASSOCIATED GENE PROTEIN"/>
    <property type="match status" value="1"/>
</dbReference>
<feature type="region of interest" description="Disordered" evidence="4">
    <location>
        <begin position="162"/>
        <end position="248"/>
    </location>
</feature>
<feature type="compositionally biased region" description="Basic and acidic residues" evidence="4">
    <location>
        <begin position="1034"/>
        <end position="1048"/>
    </location>
</feature>